<feature type="compositionally biased region" description="Polar residues" evidence="3">
    <location>
        <begin position="89"/>
        <end position="111"/>
    </location>
</feature>
<feature type="compositionally biased region" description="Basic residues" evidence="3">
    <location>
        <begin position="190"/>
        <end position="212"/>
    </location>
</feature>
<proteinExistence type="predicted"/>
<dbReference type="GO" id="GO:0003729">
    <property type="term" value="F:mRNA binding"/>
    <property type="evidence" value="ECO:0007669"/>
    <property type="project" value="UniProtKB-ARBA"/>
</dbReference>
<dbReference type="SUPFAM" id="SSF48371">
    <property type="entry name" value="ARM repeat"/>
    <property type="match status" value="1"/>
</dbReference>
<dbReference type="EMBL" id="BTGD01000001">
    <property type="protein sequence ID" value="GMM53972.1"/>
    <property type="molecule type" value="Genomic_DNA"/>
</dbReference>
<dbReference type="GO" id="GO:0005737">
    <property type="term" value="C:cytoplasm"/>
    <property type="evidence" value="ECO:0007669"/>
    <property type="project" value="TreeGrafter"/>
</dbReference>
<feature type="compositionally biased region" description="Low complexity" evidence="3">
    <location>
        <begin position="150"/>
        <end position="169"/>
    </location>
</feature>
<evidence type="ECO:0000259" key="4">
    <source>
        <dbReference type="PROSITE" id="PS50303"/>
    </source>
</evidence>
<evidence type="ECO:0000313" key="6">
    <source>
        <dbReference type="Proteomes" id="UP001377567"/>
    </source>
</evidence>
<dbReference type="InterPro" id="IPR033712">
    <property type="entry name" value="Pumilio_RNA-bd"/>
</dbReference>
<dbReference type="GO" id="GO:0080090">
    <property type="term" value="P:regulation of primary metabolic process"/>
    <property type="evidence" value="ECO:0007669"/>
    <property type="project" value="UniProtKB-ARBA"/>
</dbReference>
<feature type="compositionally biased region" description="Gly residues" evidence="3">
    <location>
        <begin position="178"/>
        <end position="187"/>
    </location>
</feature>
<accession>A0AAV5RRQ7</accession>
<evidence type="ECO:0000256" key="1">
    <source>
        <dbReference type="ARBA" id="ARBA00022737"/>
    </source>
</evidence>
<dbReference type="InterPro" id="IPR016024">
    <property type="entry name" value="ARM-type_fold"/>
</dbReference>
<evidence type="ECO:0000313" key="5">
    <source>
        <dbReference type="EMBL" id="GMM53972.1"/>
    </source>
</evidence>
<dbReference type="PANTHER" id="PTHR12537:SF80">
    <property type="entry name" value="SUPPRESSOR PROTEIN MPT5"/>
    <property type="match status" value="1"/>
</dbReference>
<dbReference type="Pfam" id="PF00806">
    <property type="entry name" value="PUF"/>
    <property type="match status" value="6"/>
</dbReference>
<reference evidence="5 6" key="1">
    <citation type="journal article" date="2023" name="Elife">
        <title>Identification of key yeast species and microbe-microbe interactions impacting larval growth of Drosophila in the wild.</title>
        <authorList>
            <person name="Mure A."/>
            <person name="Sugiura Y."/>
            <person name="Maeda R."/>
            <person name="Honda K."/>
            <person name="Sakurai N."/>
            <person name="Takahashi Y."/>
            <person name="Watada M."/>
            <person name="Katoh T."/>
            <person name="Gotoh A."/>
            <person name="Gotoh Y."/>
            <person name="Taniguchi I."/>
            <person name="Nakamura K."/>
            <person name="Hayashi T."/>
            <person name="Katayama T."/>
            <person name="Uemura T."/>
            <person name="Hattori Y."/>
        </authorList>
    </citation>
    <scope>NUCLEOTIDE SEQUENCE [LARGE SCALE GENOMIC DNA]</scope>
    <source>
        <strain evidence="5 6">KH-74</strain>
    </source>
</reference>
<gene>
    <name evidence="5" type="ORF">DAKH74_005880</name>
</gene>
<feature type="compositionally biased region" description="Low complexity" evidence="3">
    <location>
        <begin position="213"/>
        <end position="224"/>
    </location>
</feature>
<dbReference type="CDD" id="cd07920">
    <property type="entry name" value="Pumilio"/>
    <property type="match status" value="1"/>
</dbReference>
<feature type="repeat" description="Pumilio" evidence="2">
    <location>
        <begin position="411"/>
        <end position="452"/>
    </location>
</feature>
<dbReference type="PROSITE" id="PS50302">
    <property type="entry name" value="PUM"/>
    <property type="match status" value="4"/>
</dbReference>
<feature type="region of interest" description="Disordered" evidence="3">
    <location>
        <begin position="844"/>
        <end position="887"/>
    </location>
</feature>
<feature type="compositionally biased region" description="Polar residues" evidence="3">
    <location>
        <begin position="1"/>
        <end position="16"/>
    </location>
</feature>
<dbReference type="PANTHER" id="PTHR12537">
    <property type="entry name" value="RNA BINDING PROTEIN PUMILIO-RELATED"/>
    <property type="match status" value="1"/>
</dbReference>
<dbReference type="InterPro" id="IPR001313">
    <property type="entry name" value="Pumilio_RNA-bd_rpt"/>
</dbReference>
<dbReference type="Gene3D" id="1.25.10.10">
    <property type="entry name" value="Leucine-rich Repeat Variant"/>
    <property type="match status" value="1"/>
</dbReference>
<feature type="region of interest" description="Disordered" evidence="3">
    <location>
        <begin position="942"/>
        <end position="973"/>
    </location>
</feature>
<dbReference type="Proteomes" id="UP001377567">
    <property type="component" value="Unassembled WGS sequence"/>
</dbReference>
<dbReference type="GO" id="GO:0010608">
    <property type="term" value="P:post-transcriptional regulation of gene expression"/>
    <property type="evidence" value="ECO:0007669"/>
    <property type="project" value="TreeGrafter"/>
</dbReference>
<feature type="repeat" description="Pumilio" evidence="2">
    <location>
        <begin position="296"/>
        <end position="331"/>
    </location>
</feature>
<keyword evidence="1" id="KW-0677">Repeat</keyword>
<dbReference type="PROSITE" id="PS50303">
    <property type="entry name" value="PUM_HD"/>
    <property type="match status" value="1"/>
</dbReference>
<comment type="caution">
    <text evidence="5">The sequence shown here is derived from an EMBL/GenBank/DDBJ whole genome shotgun (WGS) entry which is preliminary data.</text>
</comment>
<feature type="compositionally biased region" description="Low complexity" evidence="3">
    <location>
        <begin position="846"/>
        <end position="887"/>
    </location>
</feature>
<dbReference type="InterPro" id="IPR033133">
    <property type="entry name" value="PUM-HD"/>
</dbReference>
<dbReference type="SMART" id="SM00025">
    <property type="entry name" value="Pumilio"/>
    <property type="match status" value="8"/>
</dbReference>
<feature type="region of interest" description="Disordered" evidence="3">
    <location>
        <begin position="1"/>
        <end position="75"/>
    </location>
</feature>
<dbReference type="InterPro" id="IPR011989">
    <property type="entry name" value="ARM-like"/>
</dbReference>
<dbReference type="AlphaFoldDB" id="A0AAV5RRQ7"/>
<feature type="compositionally biased region" description="Low complexity" evidence="3">
    <location>
        <begin position="113"/>
        <end position="133"/>
    </location>
</feature>
<feature type="repeat" description="Pumilio" evidence="2">
    <location>
        <begin position="332"/>
        <end position="368"/>
    </location>
</feature>
<keyword evidence="6" id="KW-1185">Reference proteome</keyword>
<organism evidence="5 6">
    <name type="scientific">Maudiozyma humilis</name>
    <name type="common">Sour dough yeast</name>
    <name type="synonym">Kazachstania humilis</name>
    <dbReference type="NCBI Taxonomy" id="51915"/>
    <lineage>
        <taxon>Eukaryota</taxon>
        <taxon>Fungi</taxon>
        <taxon>Dikarya</taxon>
        <taxon>Ascomycota</taxon>
        <taxon>Saccharomycotina</taxon>
        <taxon>Saccharomycetes</taxon>
        <taxon>Saccharomycetales</taxon>
        <taxon>Saccharomycetaceae</taxon>
        <taxon>Maudiozyma</taxon>
    </lineage>
</organism>
<evidence type="ECO:0000256" key="3">
    <source>
        <dbReference type="SAM" id="MobiDB-lite"/>
    </source>
</evidence>
<feature type="repeat" description="Pumilio" evidence="2">
    <location>
        <begin position="256"/>
        <end position="295"/>
    </location>
</feature>
<dbReference type="GO" id="GO:0010629">
    <property type="term" value="P:negative regulation of gene expression"/>
    <property type="evidence" value="ECO:0007669"/>
    <property type="project" value="UniProtKB-ARBA"/>
</dbReference>
<feature type="compositionally biased region" description="Low complexity" evidence="3">
    <location>
        <begin position="24"/>
        <end position="40"/>
    </location>
</feature>
<name>A0AAV5RRQ7_MAUHU</name>
<sequence length="1003" mass="106906">MAYSHQSHCSVNSVQSIIEPVTPPASGHPGPSGNPGNPSSLRKGAQHGKSRSLDLGGASGVSGAPTHLSPGISSPGLSLTMPLPLISEAASNRPSHDSSYGASHDSSQGIAQGNGARAGNTAHTAHTANATRAGGYGARQQGNAGGDSVPNSYPNSYPNSSAANSNSSHRGSRHGARGKGSGNGNAHGNGHSRSHSGAKGKGRGNGNGRRRTSSSGSHSSSSGASEGGMSGDSGAQTVLVGSTSASASNAEISATPLEELDYVKLATDQFGCRFLQKKLEAAPRESCLVRDLMFAQIKPYFINLILDPFGNYLVQKLCEYLTTDQKTQLIDTIYPHVFKISINQYGTRSLQKIIDTVDNDDQIARIVQGFSPPYTSIDQIVVLVNDLNGNHVIQKCIFKFPAAQFGFIIDAIVDRNNIVAISTHKHGCCVLQKLLSVCTLQQIFDISVKIVQCIQGLINDQFGNYIIQFLLDIRELDFFLLPEIFNKLSGDLCQLSCLKFSSNVIEKFIKKLFGVVIAAVRGEAAPNMSDTVMNTIMNILLTIIDIFTMKLNILIRDNYGNYALQTLLDAKHYAVMLEYPGNDYIRINNPKFINFAHDFTERVHTLVCMTKDLLPSIKTTSYAKKIKLKVKGYSEICGLDLNEAKQVHMSPSTASLDTQGSASATAGVPVAAGLTPLKGSTPTPSTGVVTPTTSITLEVNGQRTSNASQQHQRHVSLPANAYHRRSSSSVMQASGTAFLTLNTTPQQLGGNGSGIQTSLGSMMASQDSSPLSITQSQQMDLLGVGSNSFMPMPMQLPVTMPVVSSRVLSTQNGLGLGLTDEFDLARPLANLSLNSSMPSQSMFFANDNNATGTNSNNTNTNNQRNMSTSSSSSNVLQNNYSSASSSTINSSIPNNFMTTPNLMNTSNIAFTPSDRITSSNFNDFKNVALQPQQRMTTSQYAGNQNLGYDNMGQTKNEQGSTESSTTSPQFYSNGVAGNNLMNGMNAIPQSNGQDMLSNSFGFY</sequence>
<feature type="region of interest" description="Disordered" evidence="3">
    <location>
        <begin position="89"/>
        <end position="236"/>
    </location>
</feature>
<feature type="domain" description="PUM-HD" evidence="4">
    <location>
        <begin position="235"/>
        <end position="634"/>
    </location>
</feature>
<evidence type="ECO:0000256" key="2">
    <source>
        <dbReference type="PROSITE-ProRule" id="PRU00317"/>
    </source>
</evidence>
<protein>
    <submittedName>
        <fullName evidence="5">Mpt5 protein</fullName>
    </submittedName>
</protein>